<comment type="subcellular location">
    <subcellularLocation>
        <location evidence="1">Membrane</location>
        <topology evidence="1">Multi-pass membrane protein</topology>
    </subcellularLocation>
</comment>
<dbReference type="GO" id="GO:0016020">
    <property type="term" value="C:membrane"/>
    <property type="evidence" value="ECO:0007669"/>
    <property type="project" value="UniProtKB-SubCell"/>
</dbReference>
<dbReference type="Proteomes" id="UP000076154">
    <property type="component" value="Unassembled WGS sequence"/>
</dbReference>
<protein>
    <submittedName>
        <fullName evidence="4">Riboflavin transporter MCH5</fullName>
    </submittedName>
</protein>
<organism evidence="4 5">
    <name type="scientific">Hypsizygus marmoreus</name>
    <name type="common">White beech mushroom</name>
    <name type="synonym">Agaricus marmoreus</name>
    <dbReference type="NCBI Taxonomy" id="39966"/>
    <lineage>
        <taxon>Eukaryota</taxon>
        <taxon>Fungi</taxon>
        <taxon>Dikarya</taxon>
        <taxon>Basidiomycota</taxon>
        <taxon>Agaricomycotina</taxon>
        <taxon>Agaricomycetes</taxon>
        <taxon>Agaricomycetidae</taxon>
        <taxon>Agaricales</taxon>
        <taxon>Tricholomatineae</taxon>
        <taxon>Lyophyllaceae</taxon>
        <taxon>Hypsizygus</taxon>
    </lineage>
</organism>
<feature type="transmembrane region" description="Helical" evidence="3">
    <location>
        <begin position="291"/>
        <end position="313"/>
    </location>
</feature>
<dbReference type="OrthoDB" id="6499973at2759"/>
<feature type="transmembrane region" description="Helical" evidence="3">
    <location>
        <begin position="149"/>
        <end position="175"/>
    </location>
</feature>
<feature type="transmembrane region" description="Helical" evidence="3">
    <location>
        <begin position="257"/>
        <end position="279"/>
    </location>
</feature>
<keyword evidence="5" id="KW-1185">Reference proteome</keyword>
<feature type="transmembrane region" description="Helical" evidence="3">
    <location>
        <begin position="362"/>
        <end position="384"/>
    </location>
</feature>
<dbReference type="InterPro" id="IPR036259">
    <property type="entry name" value="MFS_trans_sf"/>
</dbReference>
<dbReference type="InParanoid" id="A0A369J7P6"/>
<feature type="transmembrane region" description="Helical" evidence="3">
    <location>
        <begin position="390"/>
        <end position="415"/>
    </location>
</feature>
<evidence type="ECO:0000313" key="4">
    <source>
        <dbReference type="EMBL" id="RDB17190.1"/>
    </source>
</evidence>
<accession>A0A369J7P6</accession>
<evidence type="ECO:0000256" key="2">
    <source>
        <dbReference type="ARBA" id="ARBA00006727"/>
    </source>
</evidence>
<reference evidence="4" key="1">
    <citation type="submission" date="2018-04" db="EMBL/GenBank/DDBJ databases">
        <title>Whole genome sequencing of Hypsizygus marmoreus.</title>
        <authorList>
            <person name="Choi I.-G."/>
            <person name="Min B."/>
            <person name="Kim J.-G."/>
            <person name="Kim S."/>
            <person name="Oh Y.-L."/>
            <person name="Kong W.-S."/>
            <person name="Park H."/>
            <person name="Jeong J."/>
            <person name="Song E.-S."/>
        </authorList>
    </citation>
    <scope>NUCLEOTIDE SEQUENCE [LARGE SCALE GENOMIC DNA]</scope>
    <source>
        <strain evidence="4">51987-8</strain>
    </source>
</reference>
<dbReference type="PANTHER" id="PTHR11360">
    <property type="entry name" value="MONOCARBOXYLATE TRANSPORTER"/>
    <property type="match status" value="1"/>
</dbReference>
<dbReference type="PANTHER" id="PTHR11360:SF234">
    <property type="entry name" value="MFS-TYPE TRANSPORTER DBAD-RELATED"/>
    <property type="match status" value="1"/>
</dbReference>
<keyword evidence="3" id="KW-0472">Membrane</keyword>
<keyword evidence="3" id="KW-0812">Transmembrane</keyword>
<feature type="transmembrane region" description="Helical" evidence="3">
    <location>
        <begin position="181"/>
        <end position="201"/>
    </location>
</feature>
<evidence type="ECO:0000313" key="5">
    <source>
        <dbReference type="Proteomes" id="UP000076154"/>
    </source>
</evidence>
<dbReference type="SUPFAM" id="SSF103473">
    <property type="entry name" value="MFS general substrate transporter"/>
    <property type="match status" value="1"/>
</dbReference>
<dbReference type="InterPro" id="IPR050327">
    <property type="entry name" value="Proton-linked_MCT"/>
</dbReference>
<feature type="transmembrane region" description="Helical" evidence="3">
    <location>
        <begin position="92"/>
        <end position="112"/>
    </location>
</feature>
<dbReference type="Pfam" id="PF07690">
    <property type="entry name" value="MFS_1"/>
    <property type="match status" value="1"/>
</dbReference>
<feature type="transmembrane region" description="Helical" evidence="3">
    <location>
        <begin position="319"/>
        <end position="341"/>
    </location>
</feature>
<dbReference type="EMBL" id="LUEZ02000113">
    <property type="protein sequence ID" value="RDB17190.1"/>
    <property type="molecule type" value="Genomic_DNA"/>
</dbReference>
<feature type="transmembrane region" description="Helical" evidence="3">
    <location>
        <begin position="118"/>
        <end position="137"/>
    </location>
</feature>
<dbReference type="Gene3D" id="1.20.1250.20">
    <property type="entry name" value="MFS general substrate transporter like domains"/>
    <property type="match status" value="1"/>
</dbReference>
<comment type="caution">
    <text evidence="4">The sequence shown here is derived from an EMBL/GenBank/DDBJ whole genome shotgun (WGS) entry which is preliminary data.</text>
</comment>
<comment type="similarity">
    <text evidence="2">Belongs to the major facilitator superfamily. Monocarboxylate porter (TC 2.A.1.13) family.</text>
</comment>
<dbReference type="GO" id="GO:0022857">
    <property type="term" value="F:transmembrane transporter activity"/>
    <property type="evidence" value="ECO:0007669"/>
    <property type="project" value="InterPro"/>
</dbReference>
<name>A0A369J7P6_HYPMA</name>
<dbReference type="AlphaFoldDB" id="A0A369J7P6"/>
<feature type="transmembrane region" description="Helical" evidence="3">
    <location>
        <begin position="213"/>
        <end position="233"/>
    </location>
</feature>
<gene>
    <name evidence="4" type="primary">MCH5_7</name>
    <name evidence="4" type="ORF">Hypma_001698</name>
</gene>
<sequence>MSEKSVEVVELEAVSPAVTDRYDNGFPEGGWQAWSTLFGASLVQFATFGYTNAFGVYQGIKAARYVFPLSQAHTRTDFYVRDYLTKYTPSDIGWIGGVQIFMIFSAGIITGRAFDRGYFHHLMIGGAILHSFSFFMLSLSHENQYYQVFLSQALGGGIASGIVYIPSLAVVSHYFQRHRPLAMGIVSVGTALGAVLHPIMLNKLFHGPIGFHNGVRISASLNSALLILANLMMRTRLPPRKTGSIMAIREFFHDPPYVFAVIGGLFVICGLFFPVFFLQLDAVKHGVDPEFAFYCISILNASSIVGRIIPAMLAPRYGVFNLLIFFTFCMVVFGFCSGGGITLTPPMLASLANDMGEIGARIGVSFAISGIVGLFAIPIAGALLTSNFHWWHPIIFAGATMIIGAGLFGVSRFLLAQKKGTQYV</sequence>
<keyword evidence="3" id="KW-1133">Transmembrane helix</keyword>
<proteinExistence type="inferred from homology"/>
<dbReference type="InterPro" id="IPR011701">
    <property type="entry name" value="MFS"/>
</dbReference>
<evidence type="ECO:0000256" key="3">
    <source>
        <dbReference type="SAM" id="Phobius"/>
    </source>
</evidence>
<evidence type="ECO:0000256" key="1">
    <source>
        <dbReference type="ARBA" id="ARBA00004141"/>
    </source>
</evidence>